<dbReference type="AlphaFoldDB" id="A0A7J6GG39"/>
<evidence type="ECO:0000313" key="7">
    <source>
        <dbReference type="EMBL" id="KAF4381818.1"/>
    </source>
</evidence>
<keyword evidence="1" id="KW-0479">Metal-binding</keyword>
<dbReference type="PROSITE" id="PS50966">
    <property type="entry name" value="ZF_SWIM"/>
    <property type="match status" value="1"/>
</dbReference>
<proteinExistence type="predicted"/>
<dbReference type="EMBL" id="JAATIP010000059">
    <property type="protein sequence ID" value="KAF4381818.1"/>
    <property type="molecule type" value="Genomic_DNA"/>
</dbReference>
<dbReference type="InterPro" id="IPR007527">
    <property type="entry name" value="Znf_SWIM"/>
</dbReference>
<feature type="domain" description="SWIM-type" evidence="6">
    <location>
        <begin position="6"/>
        <end position="38"/>
    </location>
</feature>
<dbReference type="PANTHER" id="PTHR31973">
    <property type="entry name" value="POLYPROTEIN, PUTATIVE-RELATED"/>
    <property type="match status" value="1"/>
</dbReference>
<dbReference type="GO" id="GO:0008270">
    <property type="term" value="F:zinc ion binding"/>
    <property type="evidence" value="ECO:0007669"/>
    <property type="project" value="UniProtKB-KW"/>
</dbReference>
<feature type="compositionally biased region" description="Polar residues" evidence="5">
    <location>
        <begin position="113"/>
        <end position="128"/>
    </location>
</feature>
<evidence type="ECO:0000313" key="8">
    <source>
        <dbReference type="Proteomes" id="UP000525078"/>
    </source>
</evidence>
<organism evidence="7 8">
    <name type="scientific">Cannabis sativa</name>
    <name type="common">Hemp</name>
    <name type="synonym">Marijuana</name>
    <dbReference type="NCBI Taxonomy" id="3483"/>
    <lineage>
        <taxon>Eukaryota</taxon>
        <taxon>Viridiplantae</taxon>
        <taxon>Streptophyta</taxon>
        <taxon>Embryophyta</taxon>
        <taxon>Tracheophyta</taxon>
        <taxon>Spermatophyta</taxon>
        <taxon>Magnoliopsida</taxon>
        <taxon>eudicotyledons</taxon>
        <taxon>Gunneridae</taxon>
        <taxon>Pentapetalae</taxon>
        <taxon>rosids</taxon>
        <taxon>fabids</taxon>
        <taxon>Rosales</taxon>
        <taxon>Cannabaceae</taxon>
        <taxon>Cannabis</taxon>
    </lineage>
</organism>
<dbReference type="InterPro" id="IPR006564">
    <property type="entry name" value="Znf_PMZ"/>
</dbReference>
<feature type="region of interest" description="Disordered" evidence="5">
    <location>
        <begin position="94"/>
        <end position="128"/>
    </location>
</feature>
<dbReference type="Proteomes" id="UP000525078">
    <property type="component" value="Unassembled WGS sequence"/>
</dbReference>
<dbReference type="PANTHER" id="PTHR31973:SF187">
    <property type="entry name" value="MUTATOR TRANSPOSASE MUDRA PROTEIN"/>
    <property type="match status" value="1"/>
</dbReference>
<evidence type="ECO:0000256" key="3">
    <source>
        <dbReference type="ARBA" id="ARBA00022833"/>
    </source>
</evidence>
<name>A0A7J6GG39_CANSA</name>
<gene>
    <name evidence="7" type="ORF">F8388_008994</name>
</gene>
<comment type="caution">
    <text evidence="7">The sequence shown here is derived from an EMBL/GenBank/DDBJ whole genome shotgun (WGS) entry which is preliminary data.</text>
</comment>
<sequence length="143" mass="16283">MYGNIYSVDLRSWVCSCRRWELTGIPCSHTVAAIWHNKQDPELYVIHKKQPGRPKKSRKLELQELVLGKKLKRKYVIIKCSGCGGKGHNLRTCGSNKTTSAKKTQPKDLGTYGRNNNPLSQASVSSSAQRELYKIEMNNYRVE</sequence>
<reference evidence="7 8" key="1">
    <citation type="journal article" date="2020" name="bioRxiv">
        <title>Sequence and annotation of 42 cannabis genomes reveals extensive copy number variation in cannabinoid synthesis and pathogen resistance genes.</title>
        <authorList>
            <person name="Mckernan K.J."/>
            <person name="Helbert Y."/>
            <person name="Kane L.T."/>
            <person name="Ebling H."/>
            <person name="Zhang L."/>
            <person name="Liu B."/>
            <person name="Eaton Z."/>
            <person name="Mclaughlin S."/>
            <person name="Kingan S."/>
            <person name="Baybayan P."/>
            <person name="Concepcion G."/>
            <person name="Jordan M."/>
            <person name="Riva A."/>
            <person name="Barbazuk W."/>
            <person name="Harkins T."/>
        </authorList>
    </citation>
    <scope>NUCLEOTIDE SEQUENCE [LARGE SCALE GENOMIC DNA]</scope>
    <source>
        <strain evidence="8">cv. Jamaican Lion 4</strain>
        <tissue evidence="7">Leaf</tissue>
    </source>
</reference>
<evidence type="ECO:0000256" key="1">
    <source>
        <dbReference type="ARBA" id="ARBA00022723"/>
    </source>
</evidence>
<keyword evidence="3" id="KW-0862">Zinc</keyword>
<evidence type="ECO:0000259" key="6">
    <source>
        <dbReference type="PROSITE" id="PS50966"/>
    </source>
</evidence>
<feature type="compositionally biased region" description="Polar residues" evidence="5">
    <location>
        <begin position="94"/>
        <end position="103"/>
    </location>
</feature>
<accession>A0A7J6GG39</accession>
<dbReference type="Pfam" id="PF04434">
    <property type="entry name" value="SWIM"/>
    <property type="match status" value="1"/>
</dbReference>
<evidence type="ECO:0000256" key="2">
    <source>
        <dbReference type="ARBA" id="ARBA00022771"/>
    </source>
</evidence>
<evidence type="ECO:0000256" key="5">
    <source>
        <dbReference type="SAM" id="MobiDB-lite"/>
    </source>
</evidence>
<evidence type="ECO:0000256" key="4">
    <source>
        <dbReference type="PROSITE-ProRule" id="PRU00325"/>
    </source>
</evidence>
<protein>
    <recommendedName>
        <fullName evidence="6">SWIM-type domain-containing protein</fullName>
    </recommendedName>
</protein>
<keyword evidence="2 4" id="KW-0863">Zinc-finger</keyword>
<dbReference type="SMART" id="SM00575">
    <property type="entry name" value="ZnF_PMZ"/>
    <property type="match status" value="1"/>
</dbReference>